<dbReference type="GO" id="GO:0051603">
    <property type="term" value="P:proteolysis involved in protein catabolic process"/>
    <property type="evidence" value="ECO:0007669"/>
    <property type="project" value="InterPro"/>
</dbReference>
<dbReference type="SUPFAM" id="SSF56235">
    <property type="entry name" value="N-terminal nucleophile aminohydrolases (Ntn hydrolases)"/>
    <property type="match status" value="1"/>
</dbReference>
<name>A0A7H1NRN2_9PROT</name>
<dbReference type="PIRSF" id="PIRSF009120">
    <property type="entry name" value="UCP009120_prtse"/>
    <property type="match status" value="1"/>
</dbReference>
<keyword evidence="2" id="KW-1185">Reference proteome</keyword>
<dbReference type="InterPro" id="IPR001353">
    <property type="entry name" value="Proteasome_sua/b"/>
</dbReference>
<evidence type="ECO:0008006" key="3">
    <source>
        <dbReference type="Google" id="ProtNLM"/>
    </source>
</evidence>
<dbReference type="KEGG" id="ebla:JGUZn3_12160"/>
<evidence type="ECO:0000313" key="1">
    <source>
        <dbReference type="EMBL" id="QNT78442.1"/>
    </source>
</evidence>
<dbReference type="GO" id="GO:0005839">
    <property type="term" value="C:proteasome core complex"/>
    <property type="evidence" value="ECO:0007669"/>
    <property type="project" value="InterPro"/>
</dbReference>
<organism evidence="1 2">
    <name type="scientific">Entomobacter blattae</name>
    <dbReference type="NCBI Taxonomy" id="2762277"/>
    <lineage>
        <taxon>Bacteria</taxon>
        <taxon>Pseudomonadati</taxon>
        <taxon>Pseudomonadota</taxon>
        <taxon>Alphaproteobacteria</taxon>
        <taxon>Acetobacterales</taxon>
        <taxon>Acetobacteraceae</taxon>
        <taxon>Entomobacter</taxon>
    </lineage>
</organism>
<reference evidence="1 2" key="1">
    <citation type="submission" date="2020-08" db="EMBL/GenBank/DDBJ databases">
        <title>Complete genome sequence of Entomobacter blattae G55GP.</title>
        <authorList>
            <person name="Poehlein A."/>
            <person name="Guzman J."/>
            <person name="Daniel R."/>
            <person name="Vilcinskas A."/>
        </authorList>
    </citation>
    <scope>NUCLEOTIDE SEQUENCE [LARGE SCALE GENOMIC DNA]</scope>
    <source>
        <strain evidence="1 2">G55GP</strain>
    </source>
</reference>
<dbReference type="Gene3D" id="3.60.20.10">
    <property type="entry name" value="Glutamine Phosphoribosylpyrophosphate, subunit 1, domain 1"/>
    <property type="match status" value="1"/>
</dbReference>
<dbReference type="InterPro" id="IPR016545">
    <property type="entry name" value="UCP009120_prtse"/>
</dbReference>
<dbReference type="EMBL" id="CP060244">
    <property type="protein sequence ID" value="QNT78442.1"/>
    <property type="molecule type" value="Genomic_DNA"/>
</dbReference>
<dbReference type="Proteomes" id="UP000516349">
    <property type="component" value="Chromosome"/>
</dbReference>
<dbReference type="AlphaFoldDB" id="A0A7H1NRN2"/>
<dbReference type="InterPro" id="IPR029055">
    <property type="entry name" value="Ntn_hydrolases_N"/>
</dbReference>
<sequence>MTYCVAMKLDLGLIYMSDTRTNAGLDNISTFCKMKTWEKQGDRVITLLSAGNLATTQAVVGILEELNHTYSQSLHENRTTLFTAETLFQIATLIGQIVKDTIRNIAPGQQNADAFSASFILGGQIKGDVPRLFFIYPEGNFIEATKDTPFFQIGEHKYGKPIIVRAYNPAMSFEEATKLLLVSFDSTLRSNLSVGLPFDLLIYKEDTYVKGIQKRIEKNDPYYTNISDLWSDALKKAFLQLPPFYF</sequence>
<gene>
    <name evidence="1" type="ORF">JGUZn3_12160</name>
</gene>
<dbReference type="Pfam" id="PF00227">
    <property type="entry name" value="Proteasome"/>
    <property type="match status" value="1"/>
</dbReference>
<accession>A0A7H1NRN2</accession>
<evidence type="ECO:0000313" key="2">
    <source>
        <dbReference type="Proteomes" id="UP000516349"/>
    </source>
</evidence>
<proteinExistence type="predicted"/>
<protein>
    <recommendedName>
        <fullName evidence="3">Peptidase</fullName>
    </recommendedName>
</protein>